<comment type="similarity">
    <text evidence="6">Belongs to the azoreductase type 1 family.</text>
</comment>
<evidence type="ECO:0000256" key="5">
    <source>
        <dbReference type="ARBA" id="ARBA00048542"/>
    </source>
</evidence>
<feature type="domain" description="Flavodoxin-like fold" evidence="7">
    <location>
        <begin position="3"/>
        <end position="163"/>
    </location>
</feature>
<evidence type="ECO:0000313" key="8">
    <source>
        <dbReference type="EMBL" id="NJQ07828.1"/>
    </source>
</evidence>
<dbReference type="InterPro" id="IPR003680">
    <property type="entry name" value="Flavodoxin_fold"/>
</dbReference>
<dbReference type="RefSeq" id="WP_167973149.1">
    <property type="nucleotide sequence ID" value="NZ_BHZG01000225.1"/>
</dbReference>
<dbReference type="GO" id="GO:0009055">
    <property type="term" value="F:electron transfer activity"/>
    <property type="evidence" value="ECO:0007669"/>
    <property type="project" value="UniProtKB-UniRule"/>
</dbReference>
<keyword evidence="3 6" id="KW-0560">Oxidoreductase</keyword>
<accession>A0A7X6I0J6</accession>
<dbReference type="GO" id="GO:0016652">
    <property type="term" value="F:oxidoreductase activity, acting on NAD(P)H as acceptor"/>
    <property type="evidence" value="ECO:0007669"/>
    <property type="project" value="UniProtKB-UniRule"/>
</dbReference>
<dbReference type="EC" id="1.6.5.-" evidence="6"/>
<comment type="subunit">
    <text evidence="6">Homodimer.</text>
</comment>
<evidence type="ECO:0000313" key="9">
    <source>
        <dbReference type="Proteomes" id="UP000578686"/>
    </source>
</evidence>
<evidence type="ECO:0000256" key="1">
    <source>
        <dbReference type="ARBA" id="ARBA00022630"/>
    </source>
</evidence>
<dbReference type="SUPFAM" id="SSF52218">
    <property type="entry name" value="Flavoproteins"/>
    <property type="match status" value="1"/>
</dbReference>
<dbReference type="Pfam" id="PF02525">
    <property type="entry name" value="Flavodoxin_2"/>
    <property type="match status" value="1"/>
</dbReference>
<comment type="caution">
    <text evidence="8">The sequence shown here is derived from an EMBL/GenBank/DDBJ whole genome shotgun (WGS) entry which is preliminary data.</text>
</comment>
<dbReference type="HAMAP" id="MF_01216">
    <property type="entry name" value="Azoreductase_type1"/>
    <property type="match status" value="1"/>
</dbReference>
<dbReference type="GO" id="GO:0016655">
    <property type="term" value="F:oxidoreductase activity, acting on NAD(P)H, quinone or similar compound as acceptor"/>
    <property type="evidence" value="ECO:0007669"/>
    <property type="project" value="InterPro"/>
</dbReference>
<dbReference type="GO" id="GO:0010181">
    <property type="term" value="F:FMN binding"/>
    <property type="evidence" value="ECO:0007669"/>
    <property type="project" value="UniProtKB-UniRule"/>
</dbReference>
<comment type="caution">
    <text evidence="6">Lacks conserved residue(s) required for the propagation of feature annotation.</text>
</comment>
<gene>
    <name evidence="6" type="primary">azoR</name>
    <name evidence="8" type="ORF">HCN56_20120</name>
</gene>
<comment type="catalytic activity">
    <reaction evidence="6">
        <text>2 a quinone + NADH + H(+) = 2 a 1,4-benzosemiquinone + NAD(+)</text>
        <dbReference type="Rhea" id="RHEA:65952"/>
        <dbReference type="ChEBI" id="CHEBI:15378"/>
        <dbReference type="ChEBI" id="CHEBI:57540"/>
        <dbReference type="ChEBI" id="CHEBI:57945"/>
        <dbReference type="ChEBI" id="CHEBI:132124"/>
        <dbReference type="ChEBI" id="CHEBI:134225"/>
    </reaction>
</comment>
<comment type="catalytic activity">
    <reaction evidence="5">
        <text>N,N-dimethyl-1,4-phenylenediamine + anthranilate + 2 NAD(+) = 2-(4-dimethylaminophenyl)diazenylbenzoate + 2 NADH + 2 H(+)</text>
        <dbReference type="Rhea" id="RHEA:55872"/>
        <dbReference type="ChEBI" id="CHEBI:15378"/>
        <dbReference type="ChEBI" id="CHEBI:15783"/>
        <dbReference type="ChEBI" id="CHEBI:16567"/>
        <dbReference type="ChEBI" id="CHEBI:57540"/>
        <dbReference type="ChEBI" id="CHEBI:57945"/>
        <dbReference type="ChEBI" id="CHEBI:71579"/>
        <dbReference type="EC" id="1.7.1.17"/>
    </reaction>
    <physiologicalReaction direction="right-to-left" evidence="5">
        <dbReference type="Rhea" id="RHEA:55874"/>
    </physiologicalReaction>
</comment>
<proteinExistence type="inferred from homology"/>
<name>A0A7X6I0J6_9ACTN</name>
<evidence type="ECO:0000256" key="6">
    <source>
        <dbReference type="HAMAP-Rule" id="MF_01216"/>
    </source>
</evidence>
<dbReference type="PANTHER" id="PTHR43741:SF4">
    <property type="entry name" value="FMN-DEPENDENT NADH:QUINONE OXIDOREDUCTASE"/>
    <property type="match status" value="1"/>
</dbReference>
<reference evidence="8 9" key="1">
    <citation type="submission" date="2020-03" db="EMBL/GenBank/DDBJ databases">
        <title>Draft genome of Streptomyces sp. ventii, isolated from the Axial Seamount in the Pacific Ocean, and resequencing of the two type strains Streptomyces lonarensis strain NCL 716 and Streptomyces bohaiensis strain 11A07.</title>
        <authorList>
            <person name="Loughran R.M."/>
            <person name="Pfannmuller K.M."/>
            <person name="Wasson B.J."/>
            <person name="Deadmond M.C."/>
            <person name="Paddock B.E."/>
            <person name="Koyack M.J."/>
            <person name="Gallegos D.A."/>
            <person name="Mitchell E.A."/>
            <person name="Ushijima B."/>
            <person name="Saw J.H."/>
            <person name="Mcphail K.L."/>
            <person name="Videau P."/>
        </authorList>
    </citation>
    <scope>NUCLEOTIDE SEQUENCE [LARGE SCALE GENOMIC DNA]</scope>
    <source>
        <strain evidence="8 9">NCL716</strain>
    </source>
</reference>
<comment type="function">
    <text evidence="6">Also exhibits azoreductase activity. Catalyzes the reductive cleavage of the azo bond in aromatic azo compounds to the corresponding amines.</text>
</comment>
<evidence type="ECO:0000256" key="3">
    <source>
        <dbReference type="ARBA" id="ARBA00023002"/>
    </source>
</evidence>
<comment type="function">
    <text evidence="6">Quinone reductase that provides resistance to thiol-specific stress caused by electrophilic quinones.</text>
</comment>
<evidence type="ECO:0000259" key="7">
    <source>
        <dbReference type="Pfam" id="PF02525"/>
    </source>
</evidence>
<dbReference type="AlphaFoldDB" id="A0A7X6I0J6"/>
<feature type="binding site" evidence="6">
    <location>
        <begin position="16"/>
        <end position="18"/>
    </location>
    <ligand>
        <name>FMN</name>
        <dbReference type="ChEBI" id="CHEBI:58210"/>
    </ligand>
</feature>
<dbReference type="Proteomes" id="UP000578686">
    <property type="component" value="Unassembled WGS sequence"/>
</dbReference>
<dbReference type="InterPro" id="IPR023048">
    <property type="entry name" value="NADH:quinone_OxRdtase_FMN_depd"/>
</dbReference>
<dbReference type="InterPro" id="IPR050104">
    <property type="entry name" value="FMN-dep_NADH:Q_OxRdtase_AzoR1"/>
</dbReference>
<dbReference type="InterPro" id="IPR029039">
    <property type="entry name" value="Flavoprotein-like_sf"/>
</dbReference>
<dbReference type="PANTHER" id="PTHR43741">
    <property type="entry name" value="FMN-DEPENDENT NADH-AZOREDUCTASE 1"/>
    <property type="match status" value="1"/>
</dbReference>
<evidence type="ECO:0000256" key="4">
    <source>
        <dbReference type="ARBA" id="ARBA00023027"/>
    </source>
</evidence>
<keyword evidence="9" id="KW-1185">Reference proteome</keyword>
<dbReference type="EC" id="1.7.1.17" evidence="6"/>
<dbReference type="Gene3D" id="3.40.50.360">
    <property type="match status" value="1"/>
</dbReference>
<protein>
    <recommendedName>
        <fullName evidence="6">FMN dependent NADH:quinone oxidoreductase</fullName>
        <ecNumber evidence="6">1.6.5.-</ecNumber>
    </recommendedName>
    <alternativeName>
        <fullName evidence="6">Azo-dye reductase</fullName>
    </alternativeName>
    <alternativeName>
        <fullName evidence="6">FMN-dependent NADH-azo compound oxidoreductase</fullName>
    </alternativeName>
    <alternativeName>
        <fullName evidence="6">FMN-dependent NADH-azoreductase</fullName>
        <ecNumber evidence="6">1.7.1.17</ecNumber>
    </alternativeName>
</protein>
<feature type="binding site" evidence="6">
    <location>
        <begin position="136"/>
        <end position="139"/>
    </location>
    <ligand>
        <name>FMN</name>
        <dbReference type="ChEBI" id="CHEBI:58210"/>
    </ligand>
</feature>
<keyword evidence="2 6" id="KW-0288">FMN</keyword>
<sequence>MATLLHIDSALARENSVSRAVTASFREAWEAVHPDGTVIHRDLAAEPVPHIDAEVYGTGFVPAEERTAEQQSAAALREQLIRELEEADAILIGAPLYNYAIPSTLKAWLDHVILPGRTSGTENPSAAGTPVTVVSSRGGSYAEGTPQEGNDFAVPYLTHALGTVLGLKAEFIVPELTLARVVPAMSGLIEAADASAASAHEAASSLGRELGGKLAGATV</sequence>
<organism evidence="8 9">
    <name type="scientific">Streptomyces lonarensis</name>
    <dbReference type="NCBI Taxonomy" id="700599"/>
    <lineage>
        <taxon>Bacteria</taxon>
        <taxon>Bacillati</taxon>
        <taxon>Actinomycetota</taxon>
        <taxon>Actinomycetes</taxon>
        <taxon>Kitasatosporales</taxon>
        <taxon>Streptomycetaceae</taxon>
        <taxon>Streptomyces</taxon>
    </lineage>
</organism>
<keyword evidence="1 6" id="KW-0285">Flavoprotein</keyword>
<evidence type="ECO:0000256" key="2">
    <source>
        <dbReference type="ARBA" id="ARBA00022643"/>
    </source>
</evidence>
<comment type="cofactor">
    <cofactor evidence="6">
        <name>FMN</name>
        <dbReference type="ChEBI" id="CHEBI:58210"/>
    </cofactor>
    <text evidence="6">Binds 1 FMN per subunit.</text>
</comment>
<dbReference type="EMBL" id="JAAVJD010000203">
    <property type="protein sequence ID" value="NJQ07828.1"/>
    <property type="molecule type" value="Genomic_DNA"/>
</dbReference>
<keyword evidence="4 6" id="KW-0520">NAD</keyword>